<feature type="chain" id="PRO_5042277065" evidence="2">
    <location>
        <begin position="21"/>
        <end position="205"/>
    </location>
</feature>
<keyword evidence="1" id="KW-1133">Transmembrane helix</keyword>
<dbReference type="EMBL" id="JARKIF010000014">
    <property type="protein sequence ID" value="KAJ7623550.1"/>
    <property type="molecule type" value="Genomic_DNA"/>
</dbReference>
<keyword evidence="4" id="KW-1185">Reference proteome</keyword>
<dbReference type="Proteomes" id="UP001221142">
    <property type="component" value="Unassembled WGS sequence"/>
</dbReference>
<sequence length="205" mass="23162">MFGLVLVSVAFAIWSTFALAVDAAAQLSLLHPTARQRQNSTRAFHGSLSCSSIPHYIHPTPSQASPNNLLPELMLYRLAMALEDRFLDDLASIHHLHEYGLQYLKIVLLAIAGHSLGLLFIFAHRHFLDVASNIRRKPFLLPALLWAFHPSLRWILWMNYYFKSRDGFVPSFQNTSEVSGAARKIVGDAQLFFATRKLRTSTSRS</sequence>
<feature type="transmembrane region" description="Helical" evidence="1">
    <location>
        <begin position="106"/>
        <end position="127"/>
    </location>
</feature>
<evidence type="ECO:0000256" key="1">
    <source>
        <dbReference type="SAM" id="Phobius"/>
    </source>
</evidence>
<feature type="transmembrane region" description="Helical" evidence="1">
    <location>
        <begin position="139"/>
        <end position="162"/>
    </location>
</feature>
<organism evidence="3 4">
    <name type="scientific">Roridomyces roridus</name>
    <dbReference type="NCBI Taxonomy" id="1738132"/>
    <lineage>
        <taxon>Eukaryota</taxon>
        <taxon>Fungi</taxon>
        <taxon>Dikarya</taxon>
        <taxon>Basidiomycota</taxon>
        <taxon>Agaricomycotina</taxon>
        <taxon>Agaricomycetes</taxon>
        <taxon>Agaricomycetidae</taxon>
        <taxon>Agaricales</taxon>
        <taxon>Marasmiineae</taxon>
        <taxon>Mycenaceae</taxon>
        <taxon>Roridomyces</taxon>
    </lineage>
</organism>
<proteinExistence type="predicted"/>
<evidence type="ECO:0000256" key="2">
    <source>
        <dbReference type="SAM" id="SignalP"/>
    </source>
</evidence>
<feature type="signal peptide" evidence="2">
    <location>
        <begin position="1"/>
        <end position="20"/>
    </location>
</feature>
<keyword evidence="2" id="KW-0732">Signal</keyword>
<evidence type="ECO:0000313" key="4">
    <source>
        <dbReference type="Proteomes" id="UP001221142"/>
    </source>
</evidence>
<protein>
    <submittedName>
        <fullName evidence="3">Uncharacterized protein</fullName>
    </submittedName>
</protein>
<dbReference type="AlphaFoldDB" id="A0AAD7FGV9"/>
<keyword evidence="1" id="KW-0812">Transmembrane</keyword>
<comment type="caution">
    <text evidence="3">The sequence shown here is derived from an EMBL/GenBank/DDBJ whole genome shotgun (WGS) entry which is preliminary data.</text>
</comment>
<keyword evidence="1" id="KW-0472">Membrane</keyword>
<accession>A0AAD7FGV9</accession>
<evidence type="ECO:0000313" key="3">
    <source>
        <dbReference type="EMBL" id="KAJ7623550.1"/>
    </source>
</evidence>
<reference evidence="3" key="1">
    <citation type="submission" date="2023-03" db="EMBL/GenBank/DDBJ databases">
        <title>Massive genome expansion in bonnet fungi (Mycena s.s.) driven by repeated elements and novel gene families across ecological guilds.</title>
        <authorList>
            <consortium name="Lawrence Berkeley National Laboratory"/>
            <person name="Harder C.B."/>
            <person name="Miyauchi S."/>
            <person name="Viragh M."/>
            <person name="Kuo A."/>
            <person name="Thoen E."/>
            <person name="Andreopoulos B."/>
            <person name="Lu D."/>
            <person name="Skrede I."/>
            <person name="Drula E."/>
            <person name="Henrissat B."/>
            <person name="Morin E."/>
            <person name="Kohler A."/>
            <person name="Barry K."/>
            <person name="LaButti K."/>
            <person name="Morin E."/>
            <person name="Salamov A."/>
            <person name="Lipzen A."/>
            <person name="Mereny Z."/>
            <person name="Hegedus B."/>
            <person name="Baldrian P."/>
            <person name="Stursova M."/>
            <person name="Weitz H."/>
            <person name="Taylor A."/>
            <person name="Grigoriev I.V."/>
            <person name="Nagy L.G."/>
            <person name="Martin F."/>
            <person name="Kauserud H."/>
        </authorList>
    </citation>
    <scope>NUCLEOTIDE SEQUENCE</scope>
    <source>
        <strain evidence="3">9284</strain>
    </source>
</reference>
<name>A0AAD7FGV9_9AGAR</name>
<gene>
    <name evidence="3" type="ORF">FB45DRAFT_108776</name>
</gene>